<dbReference type="InterPro" id="IPR013078">
    <property type="entry name" value="His_Pase_superF_clade-1"/>
</dbReference>
<dbReference type="Pfam" id="PF00300">
    <property type="entry name" value="His_Phos_1"/>
    <property type="match status" value="1"/>
</dbReference>
<evidence type="ECO:0000313" key="2">
    <source>
        <dbReference type="Proteomes" id="UP000199118"/>
    </source>
</evidence>
<accession>A0A1H3CF28</accession>
<dbReference type="Proteomes" id="UP000199118">
    <property type="component" value="Unassembled WGS sequence"/>
</dbReference>
<organism evidence="1 2">
    <name type="scientific">Albimonas donghaensis</name>
    <dbReference type="NCBI Taxonomy" id="356660"/>
    <lineage>
        <taxon>Bacteria</taxon>
        <taxon>Pseudomonadati</taxon>
        <taxon>Pseudomonadota</taxon>
        <taxon>Alphaproteobacteria</taxon>
        <taxon>Rhodobacterales</taxon>
        <taxon>Paracoccaceae</taxon>
        <taxon>Albimonas</taxon>
    </lineage>
</organism>
<name>A0A1H3CF28_9RHOB</name>
<evidence type="ECO:0000313" key="1">
    <source>
        <dbReference type="EMBL" id="SDX52705.1"/>
    </source>
</evidence>
<dbReference type="RefSeq" id="WP_143040334.1">
    <property type="nucleotide sequence ID" value="NZ_FNMZ01000006.1"/>
</dbReference>
<proteinExistence type="predicted"/>
<dbReference type="InterPro" id="IPR029033">
    <property type="entry name" value="His_PPase_superfam"/>
</dbReference>
<keyword evidence="2" id="KW-1185">Reference proteome</keyword>
<protein>
    <submittedName>
        <fullName evidence="1">Alpha-ribazole phosphatase</fullName>
    </submittedName>
</protein>
<dbReference type="SUPFAM" id="SSF53254">
    <property type="entry name" value="Phosphoglycerate mutase-like"/>
    <property type="match status" value="1"/>
</dbReference>
<dbReference type="AlphaFoldDB" id="A0A1H3CF28"/>
<dbReference type="Gene3D" id="3.40.50.1240">
    <property type="entry name" value="Phosphoglycerate mutase-like"/>
    <property type="match status" value="1"/>
</dbReference>
<sequence>MSARPLVMRHPAVAAAPGLCYGRRDPGLAPGWEAAADALRPRLADRGSIIASPAPRCLLPARRLAAALAIPLRVDPRWQELDFGTWEGRPWAGIPRAESDPWAEDPEHRAPPQGETFAALRARVAEAWAEAEAAPAPLVLAHAGPIRALRMALAGLDFAAAFAWPAPHLTPLDPAA</sequence>
<reference evidence="1 2" key="1">
    <citation type="submission" date="2016-10" db="EMBL/GenBank/DDBJ databases">
        <authorList>
            <person name="de Groot N.N."/>
        </authorList>
    </citation>
    <scope>NUCLEOTIDE SEQUENCE [LARGE SCALE GENOMIC DNA]</scope>
    <source>
        <strain evidence="1 2">DSM 17890</strain>
    </source>
</reference>
<dbReference type="STRING" id="356660.SAMN05444336_10684"/>
<gene>
    <name evidence="1" type="ORF">SAMN05444336_10684</name>
</gene>
<dbReference type="OrthoDB" id="8347407at2"/>
<dbReference type="EMBL" id="FNMZ01000006">
    <property type="protein sequence ID" value="SDX52705.1"/>
    <property type="molecule type" value="Genomic_DNA"/>
</dbReference>